<evidence type="ECO:0000256" key="1">
    <source>
        <dbReference type="SAM" id="Coils"/>
    </source>
</evidence>
<dbReference type="AlphaFoldDB" id="A0A8S8XEG8"/>
<dbReference type="InterPro" id="IPR038444">
    <property type="entry name" value="DUF465_sf"/>
</dbReference>
<evidence type="ECO:0000256" key="2">
    <source>
        <dbReference type="SAM" id="MobiDB-lite"/>
    </source>
</evidence>
<evidence type="ECO:0000313" key="4">
    <source>
        <dbReference type="Proteomes" id="UP000681075"/>
    </source>
</evidence>
<feature type="coiled-coil region" evidence="1">
    <location>
        <begin position="105"/>
        <end position="132"/>
    </location>
</feature>
<name>A0A8S8XEG8_9PROT</name>
<dbReference type="Proteomes" id="UP000681075">
    <property type="component" value="Unassembled WGS sequence"/>
</dbReference>
<evidence type="ECO:0000313" key="3">
    <source>
        <dbReference type="EMBL" id="GIL40299.1"/>
    </source>
</evidence>
<keyword evidence="4" id="KW-1185">Reference proteome</keyword>
<protein>
    <recommendedName>
        <fullName evidence="5">DUF465 domain-containing protein</fullName>
    </recommendedName>
</protein>
<reference evidence="3" key="1">
    <citation type="submission" date="2021-02" db="EMBL/GenBank/DDBJ databases">
        <title>Genome sequence of Rhodospirillales sp. strain TMPK1 isolated from soil.</title>
        <authorList>
            <person name="Nakai R."/>
            <person name="Kusada H."/>
            <person name="Tamaki H."/>
        </authorList>
    </citation>
    <scope>NUCLEOTIDE SEQUENCE</scope>
    <source>
        <strain evidence="3">TMPK1</strain>
    </source>
</reference>
<feature type="compositionally biased region" description="Basic and acidic residues" evidence="2">
    <location>
        <begin position="10"/>
        <end position="27"/>
    </location>
</feature>
<feature type="region of interest" description="Disordered" evidence="2">
    <location>
        <begin position="1"/>
        <end position="73"/>
    </location>
</feature>
<accession>A0A8S8XEG8</accession>
<sequence>MALFPAKWVPVRDGKTRQNKMKHDPTGSDRAGSGLTESSRARRRAQVAGRRVPRQHKEAGLRPRSRAWNAGPVDPHKACIGWGRVLSPPLLEDTRFPDSTPMLEQEIMRRKLEELRTEHRDLDDVIARMAEDNKPFDQLQMQRLKKRKLILKDAILKIESRLLPDIIA</sequence>
<dbReference type="EMBL" id="BOPV01000001">
    <property type="protein sequence ID" value="GIL40299.1"/>
    <property type="molecule type" value="Genomic_DNA"/>
</dbReference>
<comment type="caution">
    <text evidence="3">The sequence shown here is derived from an EMBL/GenBank/DDBJ whole genome shotgun (WGS) entry which is preliminary data.</text>
</comment>
<proteinExistence type="predicted"/>
<gene>
    <name evidence="3" type="ORF">TMPK1_25360</name>
</gene>
<dbReference type="Pfam" id="PF04325">
    <property type="entry name" value="DUF465"/>
    <property type="match status" value="1"/>
</dbReference>
<keyword evidence="1" id="KW-0175">Coiled coil</keyword>
<dbReference type="InterPro" id="IPR007420">
    <property type="entry name" value="DUF465"/>
</dbReference>
<dbReference type="Gene3D" id="6.10.280.50">
    <property type="match status" value="1"/>
</dbReference>
<evidence type="ECO:0008006" key="5">
    <source>
        <dbReference type="Google" id="ProtNLM"/>
    </source>
</evidence>
<organism evidence="3 4">
    <name type="scientific">Roseiterribacter gracilis</name>
    <dbReference type="NCBI Taxonomy" id="2812848"/>
    <lineage>
        <taxon>Bacteria</taxon>
        <taxon>Pseudomonadati</taxon>
        <taxon>Pseudomonadota</taxon>
        <taxon>Alphaproteobacteria</taxon>
        <taxon>Rhodospirillales</taxon>
        <taxon>Roseiterribacteraceae</taxon>
        <taxon>Roseiterribacter</taxon>
    </lineage>
</organism>